<reference evidence="1" key="2">
    <citation type="submission" date="2021-04" db="EMBL/GenBank/DDBJ databases">
        <title>Isolation and genomic analysis of the ibuprofen-degrading bacterium Sphingomonas strain MPO218.</title>
        <authorList>
            <person name="Aulestia M."/>
            <person name="Flores A."/>
            <person name="Mangas E.L."/>
            <person name="Perez-Pulido A.J."/>
            <person name="Santero E."/>
            <person name="Camacho E.M."/>
        </authorList>
    </citation>
    <scope>NUCLEOTIDE SEQUENCE</scope>
    <source>
        <strain evidence="1">MPO218</strain>
    </source>
</reference>
<dbReference type="RefSeq" id="WP_016746019.1">
    <property type="nucleotide sequence ID" value="NZ_CP059319.1"/>
</dbReference>
<dbReference type="Proteomes" id="UP000664914">
    <property type="component" value="Chromosome"/>
</dbReference>
<reference evidence="1" key="1">
    <citation type="submission" date="2020-07" db="EMBL/GenBank/DDBJ databases">
        <authorList>
            <person name="Camacho E."/>
        </authorList>
    </citation>
    <scope>NUCLEOTIDE SEQUENCE</scope>
    <source>
        <strain evidence="1">MPO218</strain>
    </source>
</reference>
<gene>
    <name evidence="1" type="ORF">HRJ34_07420</name>
</gene>
<dbReference type="EMBL" id="CP059319">
    <property type="protein sequence ID" value="QTH23319.1"/>
    <property type="molecule type" value="Genomic_DNA"/>
</dbReference>
<evidence type="ECO:0000313" key="1">
    <source>
        <dbReference type="EMBL" id="QTH23319.1"/>
    </source>
</evidence>
<sequence>MSLILGSRLEEGGHPGFHASLDGEPAIVELDSGAIFKLARRAPQTELDRILEEKRHRIGDAAMRLAREGFATRGDRGIEILVTALDL</sequence>
<proteinExistence type="predicted"/>
<dbReference type="AlphaFoldDB" id="A0A975D5U8"/>
<evidence type="ECO:0000313" key="2">
    <source>
        <dbReference type="Proteomes" id="UP000664914"/>
    </source>
</evidence>
<protein>
    <submittedName>
        <fullName evidence="1">Uncharacterized protein</fullName>
    </submittedName>
</protein>
<name>A0A975D5U8_9SPHN</name>
<accession>A0A975D5U8</accession>
<organism evidence="1 2">
    <name type="scientific">Rhizorhabdus wittichii</name>
    <dbReference type="NCBI Taxonomy" id="160791"/>
    <lineage>
        <taxon>Bacteria</taxon>
        <taxon>Pseudomonadati</taxon>
        <taxon>Pseudomonadota</taxon>
        <taxon>Alphaproteobacteria</taxon>
        <taxon>Sphingomonadales</taxon>
        <taxon>Sphingomonadaceae</taxon>
        <taxon>Rhizorhabdus</taxon>
    </lineage>
</organism>